<evidence type="ECO:0000313" key="6">
    <source>
        <dbReference type="Proteomes" id="UP000717585"/>
    </source>
</evidence>
<evidence type="ECO:0000313" key="5">
    <source>
        <dbReference type="EMBL" id="KAG9393556.1"/>
    </source>
</evidence>
<sequence>MEQIPQALQSLRYILERHYELKSINPVVSYALLVHALDRAMVMRKQGQATDPASTAFLSKMMDLMEAMDEHAIARADQAKKLESFAVSVFINADKADKTGDVSKATAAKFRAAAAFLEALTSFKDSVDTDYSDKTRYAKFRATAIAKQVADDRTRADIAAMEAGQPVDVSDELAQLEAELANEARAQHPIPTEPAPKPAPVATPSPARPAVSPVKSPKPVTLDADTIKELHRHIKIVNSAIEWKDVVGIRAHLEEALALLPQ</sequence>
<feature type="region of interest" description="Disordered" evidence="3">
    <location>
        <begin position="186"/>
        <end position="218"/>
    </location>
</feature>
<keyword evidence="6" id="KW-1185">Reference proteome</keyword>
<accession>A0A8J6ASR0</accession>
<dbReference type="PANTHER" id="PTHR46009:SF1">
    <property type="entry name" value="VACUOLAR PROTEIN SORTING-ASSOCIATED PROTEIN VTA1 HOMOLOG"/>
    <property type="match status" value="1"/>
</dbReference>
<dbReference type="Proteomes" id="UP000717585">
    <property type="component" value="Unassembled WGS sequence"/>
</dbReference>
<dbReference type="Gene3D" id="1.25.40.270">
    <property type="entry name" value="Vacuolar protein sorting-associated protein vta1"/>
    <property type="match status" value="1"/>
</dbReference>
<protein>
    <submittedName>
        <fullName evidence="5">Vta1 like</fullName>
    </submittedName>
</protein>
<comment type="caution">
    <text evidence="5">The sequence shown here is derived from an EMBL/GenBank/DDBJ whole genome shotgun (WGS) entry which is preliminary data.</text>
</comment>
<evidence type="ECO:0000256" key="1">
    <source>
        <dbReference type="ARBA" id="ARBA00004308"/>
    </source>
</evidence>
<dbReference type="Pfam" id="PF04652">
    <property type="entry name" value="Vta1"/>
    <property type="match status" value="1"/>
</dbReference>
<dbReference type="InterPro" id="IPR023175">
    <property type="entry name" value="Vta1/CALS_N_sf"/>
</dbReference>
<keyword evidence="2" id="KW-0472">Membrane</keyword>
<feature type="domain" description="Vta1/callose synthase N-terminal" evidence="4">
    <location>
        <begin position="13"/>
        <end position="149"/>
    </location>
</feature>
<feature type="compositionally biased region" description="Low complexity" evidence="3">
    <location>
        <begin position="208"/>
        <end position="218"/>
    </location>
</feature>
<gene>
    <name evidence="5" type="ORF">J8273_5043</name>
</gene>
<evidence type="ECO:0000256" key="3">
    <source>
        <dbReference type="SAM" id="MobiDB-lite"/>
    </source>
</evidence>
<dbReference type="EMBL" id="JAHDYR010000024">
    <property type="protein sequence ID" value="KAG9393556.1"/>
    <property type="molecule type" value="Genomic_DNA"/>
</dbReference>
<reference evidence="5" key="1">
    <citation type="submission" date="2021-05" db="EMBL/GenBank/DDBJ databases">
        <title>A free-living protist that lacks canonical eukaryotic 1 DNA replication and segregation systems.</title>
        <authorList>
            <person name="Salas-Leiva D.E."/>
            <person name="Tromer E.C."/>
            <person name="Curtis B.A."/>
            <person name="Jerlstrom-Hultqvist J."/>
            <person name="Kolisko M."/>
            <person name="Yi Z."/>
            <person name="Salas-Leiva J.S."/>
            <person name="Gallot-Lavallee L."/>
            <person name="Kops G.J.P.L."/>
            <person name="Archibald J.M."/>
            <person name="Simpson A.G.B."/>
            <person name="Roger A.J."/>
        </authorList>
    </citation>
    <scope>NUCLEOTIDE SEQUENCE</scope>
    <source>
        <strain evidence="5">BICM</strain>
    </source>
</reference>
<proteinExistence type="predicted"/>
<dbReference type="AlphaFoldDB" id="A0A8J6ASR0"/>
<organism evidence="5 6">
    <name type="scientific">Carpediemonas membranifera</name>
    <dbReference type="NCBI Taxonomy" id="201153"/>
    <lineage>
        <taxon>Eukaryota</taxon>
        <taxon>Metamonada</taxon>
        <taxon>Carpediemonas-like organisms</taxon>
        <taxon>Carpediemonas</taxon>
    </lineage>
</organism>
<evidence type="ECO:0000259" key="4">
    <source>
        <dbReference type="Pfam" id="PF04652"/>
    </source>
</evidence>
<name>A0A8J6ASR0_9EUKA</name>
<feature type="compositionally biased region" description="Pro residues" evidence="3">
    <location>
        <begin position="191"/>
        <end position="207"/>
    </location>
</feature>
<dbReference type="GO" id="GO:0032511">
    <property type="term" value="P:late endosome to vacuole transport via multivesicular body sorting pathway"/>
    <property type="evidence" value="ECO:0007669"/>
    <property type="project" value="InterPro"/>
</dbReference>
<dbReference type="InterPro" id="IPR044538">
    <property type="entry name" value="Vta1-like"/>
</dbReference>
<dbReference type="InterPro" id="IPR039431">
    <property type="entry name" value="Vta1/CALS_N"/>
</dbReference>
<comment type="subcellular location">
    <subcellularLocation>
        <location evidence="1">Endomembrane system</location>
    </subcellularLocation>
</comment>
<dbReference type="OrthoDB" id="391137at2759"/>
<evidence type="ECO:0000256" key="2">
    <source>
        <dbReference type="ARBA" id="ARBA00023136"/>
    </source>
</evidence>
<dbReference type="GO" id="GO:0005771">
    <property type="term" value="C:multivesicular body"/>
    <property type="evidence" value="ECO:0007669"/>
    <property type="project" value="TreeGrafter"/>
</dbReference>
<dbReference type="PANTHER" id="PTHR46009">
    <property type="entry name" value="VACUOLAR PROTEIN SORTING-ASSOCIATED PROTEIN VTA1 HOMOLOG"/>
    <property type="match status" value="1"/>
</dbReference>